<feature type="non-terminal residue" evidence="2">
    <location>
        <position position="176"/>
    </location>
</feature>
<sequence>SLPTSFLHSRKMSEVEKAFCKHGDTSTNGNVMTGKNFSNTCKECRIMNGKAMTSTDIDNIFNKVKTRGACTIIFVEFQQAMKELCSKGFKCKLPEEVLQAMYSLIEGKEPGSVGATKITKAGRVKRLADTSKYSASHREHFDERGKGKGLSGHQDLADDSGYIGAYKGVGTCDQTH</sequence>
<dbReference type="InterPro" id="IPR011992">
    <property type="entry name" value="EF-hand-dom_pair"/>
</dbReference>
<keyword evidence="3" id="KW-1185">Reference proteome</keyword>
<dbReference type="GO" id="GO:0032273">
    <property type="term" value="P:positive regulation of protein polymerization"/>
    <property type="evidence" value="ECO:0007669"/>
    <property type="project" value="TreeGrafter"/>
</dbReference>
<name>A0A7L1XI23_9AVES</name>
<dbReference type="EMBL" id="VXBW01004275">
    <property type="protein sequence ID" value="NXP08912.1"/>
    <property type="molecule type" value="Genomic_DNA"/>
</dbReference>
<dbReference type="GO" id="GO:0001578">
    <property type="term" value="P:microtubule bundle formation"/>
    <property type="evidence" value="ECO:0007669"/>
    <property type="project" value="TreeGrafter"/>
</dbReference>
<evidence type="ECO:0000313" key="3">
    <source>
        <dbReference type="Proteomes" id="UP000565698"/>
    </source>
</evidence>
<comment type="similarity">
    <text evidence="1">Belongs to the TPPP family.</text>
</comment>
<proteinExistence type="inferred from homology"/>
<dbReference type="AlphaFoldDB" id="A0A7L1XI23"/>
<dbReference type="Gene3D" id="1.10.238.10">
    <property type="entry name" value="EF-hand"/>
    <property type="match status" value="1"/>
</dbReference>
<organism evidence="2 3">
    <name type="scientific">Thinocorus orbignyianus</name>
    <dbReference type="NCBI Taxonomy" id="161742"/>
    <lineage>
        <taxon>Eukaryota</taxon>
        <taxon>Metazoa</taxon>
        <taxon>Chordata</taxon>
        <taxon>Craniata</taxon>
        <taxon>Vertebrata</taxon>
        <taxon>Euteleostomi</taxon>
        <taxon>Archelosauria</taxon>
        <taxon>Archosauria</taxon>
        <taxon>Dinosauria</taxon>
        <taxon>Saurischia</taxon>
        <taxon>Theropoda</taxon>
        <taxon>Coelurosauria</taxon>
        <taxon>Aves</taxon>
        <taxon>Neognathae</taxon>
        <taxon>Neoaves</taxon>
        <taxon>Aequornithes</taxon>
        <taxon>Ciconiiformes</taxon>
        <taxon>Thinocoridae</taxon>
        <taxon>Thinocorus</taxon>
    </lineage>
</organism>
<gene>
    <name evidence="2" type="primary">Tppp2_0</name>
    <name evidence="2" type="ORF">THIORB_R03979</name>
</gene>
<accession>A0A7L1XI23</accession>
<dbReference type="GO" id="GO:0005874">
    <property type="term" value="C:microtubule"/>
    <property type="evidence" value="ECO:0007669"/>
    <property type="project" value="TreeGrafter"/>
</dbReference>
<feature type="non-terminal residue" evidence="2">
    <location>
        <position position="1"/>
    </location>
</feature>
<dbReference type="PANTHER" id="PTHR12932">
    <property type="entry name" value="P25 ALPHA-RELATED"/>
    <property type="match status" value="1"/>
</dbReference>
<dbReference type="GO" id="GO:0015631">
    <property type="term" value="F:tubulin binding"/>
    <property type="evidence" value="ECO:0007669"/>
    <property type="project" value="InterPro"/>
</dbReference>
<dbReference type="OrthoDB" id="548799at2759"/>
<dbReference type="Pfam" id="PF05517">
    <property type="entry name" value="p25-alpha"/>
    <property type="match status" value="1"/>
</dbReference>
<reference evidence="2 3" key="1">
    <citation type="submission" date="2019-09" db="EMBL/GenBank/DDBJ databases">
        <title>Bird 10,000 Genomes (B10K) Project - Family phase.</title>
        <authorList>
            <person name="Zhang G."/>
        </authorList>
    </citation>
    <scope>NUCLEOTIDE SEQUENCE [LARGE SCALE GENOMIC DNA]</scope>
    <source>
        <strain evidence="2">B10K-DU-002-47</strain>
        <tissue evidence="2">Muscle</tissue>
    </source>
</reference>
<evidence type="ECO:0000313" key="2">
    <source>
        <dbReference type="EMBL" id="NXP08912.1"/>
    </source>
</evidence>
<protein>
    <submittedName>
        <fullName evidence="2">TPPP2 protein</fullName>
    </submittedName>
</protein>
<dbReference type="PANTHER" id="PTHR12932:SF21">
    <property type="entry name" value="TUBULIN POLYMERIZATION-PROMOTING PROTEIN FAMILY MEMBER 2"/>
    <property type="match status" value="1"/>
</dbReference>
<comment type="caution">
    <text evidence="2">The sequence shown here is derived from an EMBL/GenBank/DDBJ whole genome shotgun (WGS) entry which is preliminary data.</text>
</comment>
<dbReference type="SUPFAM" id="SSF47473">
    <property type="entry name" value="EF-hand"/>
    <property type="match status" value="1"/>
</dbReference>
<dbReference type="Proteomes" id="UP000565698">
    <property type="component" value="Unassembled WGS sequence"/>
</dbReference>
<dbReference type="GO" id="GO:0046785">
    <property type="term" value="P:microtubule polymerization"/>
    <property type="evidence" value="ECO:0007669"/>
    <property type="project" value="InterPro"/>
</dbReference>
<evidence type="ECO:0000256" key="1">
    <source>
        <dbReference type="ARBA" id="ARBA00010994"/>
    </source>
</evidence>
<dbReference type="InterPro" id="IPR008907">
    <property type="entry name" value="TPP/p25"/>
</dbReference>